<dbReference type="RefSeq" id="WP_076462768.1">
    <property type="nucleotide sequence ID" value="NZ_FTMN01000004.1"/>
</dbReference>
<feature type="transmembrane region" description="Helical" evidence="6">
    <location>
        <begin position="172"/>
        <end position="194"/>
    </location>
</feature>
<dbReference type="InterPro" id="IPR002797">
    <property type="entry name" value="Polysacc_synth"/>
</dbReference>
<feature type="transmembrane region" description="Helical" evidence="6">
    <location>
        <begin position="42"/>
        <end position="61"/>
    </location>
</feature>
<keyword evidence="8" id="KW-1185">Reference proteome</keyword>
<feature type="transmembrane region" description="Helical" evidence="6">
    <location>
        <begin position="252"/>
        <end position="277"/>
    </location>
</feature>
<sequence length="474" mass="55118">MIHKLLKDSFLYTIPIFLSRGIGFLLIPLYTRVLTVNEYGNLDLFLIFSHFVKLTLTLEIHQGFARYYSEKSIRDKSLIFSTAFWFSLFLYTLASLIAVFFSDYIINFINLTEDFKFLFLIGVGYIWIQGMFYFMQTYMRFSFKPKYYAISNILCSIITLITSYLFTIYYDFGLAGILLGLLIGSMSGFIISLLSARFKIFLFIDLTFLRKMLRFSIPLVFSGVFVWSILYIDRVMIGLYLSSSDVAIYSLAYKISSIFGLLMTGFQAAFSPLIYNYHKLTTTPKNIEVVFRCFFIFASFFFIVISLFSDLIVGFFSTDDYKESSGLIPLLMPTIFLINVYIFMPGMVIYKKTDIFLKGNFIGALICFVLNYTMIPYWGLQGAAFSTLISSVVISVYFIYNSQNLYYVPHDWILLLKSFSLSLLIVLIGKFFMASYGSYIVYKLLLILLFVSSVFYFKFFSDKELLLIKRYFKI</sequence>
<feature type="transmembrane region" description="Helical" evidence="6">
    <location>
        <begin position="215"/>
        <end position="232"/>
    </location>
</feature>
<evidence type="ECO:0000313" key="8">
    <source>
        <dbReference type="Proteomes" id="UP000186895"/>
    </source>
</evidence>
<dbReference type="STRING" id="49186.SAMN05421647_104169"/>
<reference evidence="7 8" key="1">
    <citation type="submission" date="2017-01" db="EMBL/GenBank/DDBJ databases">
        <authorList>
            <person name="Mah S.A."/>
            <person name="Swanson W.J."/>
            <person name="Moy G.W."/>
            <person name="Vacquier V.D."/>
        </authorList>
    </citation>
    <scope>NUCLEOTIDE SEQUENCE [LARGE SCALE GENOMIC DNA]</scope>
    <source>
        <strain evidence="7 8">DSM 7027</strain>
    </source>
</reference>
<evidence type="ECO:0000256" key="4">
    <source>
        <dbReference type="ARBA" id="ARBA00022989"/>
    </source>
</evidence>
<proteinExistence type="predicted"/>
<feature type="transmembrane region" description="Helical" evidence="6">
    <location>
        <begin position="117"/>
        <end position="135"/>
    </location>
</feature>
<keyword evidence="3 6" id="KW-0812">Transmembrane</keyword>
<organism evidence="7 8">
    <name type="scientific">Marinobacterium stanieri</name>
    <dbReference type="NCBI Taxonomy" id="49186"/>
    <lineage>
        <taxon>Bacteria</taxon>
        <taxon>Pseudomonadati</taxon>
        <taxon>Pseudomonadota</taxon>
        <taxon>Gammaproteobacteria</taxon>
        <taxon>Oceanospirillales</taxon>
        <taxon>Oceanospirillaceae</taxon>
        <taxon>Marinobacterium</taxon>
    </lineage>
</organism>
<feature type="transmembrane region" description="Helical" evidence="6">
    <location>
        <begin position="12"/>
        <end position="30"/>
    </location>
</feature>
<dbReference type="PANTHER" id="PTHR30250">
    <property type="entry name" value="PST FAMILY PREDICTED COLANIC ACID TRANSPORTER"/>
    <property type="match status" value="1"/>
</dbReference>
<evidence type="ECO:0000256" key="2">
    <source>
        <dbReference type="ARBA" id="ARBA00022475"/>
    </source>
</evidence>
<keyword evidence="4 6" id="KW-1133">Transmembrane helix</keyword>
<gene>
    <name evidence="7" type="ORF">SAMN05421647_104169</name>
</gene>
<evidence type="ECO:0000256" key="5">
    <source>
        <dbReference type="ARBA" id="ARBA00023136"/>
    </source>
</evidence>
<dbReference type="Pfam" id="PF01943">
    <property type="entry name" value="Polysacc_synt"/>
    <property type="match status" value="1"/>
</dbReference>
<feature type="transmembrane region" description="Helical" evidence="6">
    <location>
        <begin position="412"/>
        <end position="433"/>
    </location>
</feature>
<protein>
    <submittedName>
        <fullName evidence="7">Membrane protein involved in the export of O-antigen and teichoic acid</fullName>
    </submittedName>
</protein>
<dbReference type="EMBL" id="FTMN01000004">
    <property type="protein sequence ID" value="SIQ38639.1"/>
    <property type="molecule type" value="Genomic_DNA"/>
</dbReference>
<feature type="transmembrane region" description="Helical" evidence="6">
    <location>
        <begin position="439"/>
        <end position="460"/>
    </location>
</feature>
<feature type="transmembrane region" description="Helical" evidence="6">
    <location>
        <begin position="289"/>
        <end position="313"/>
    </location>
</feature>
<feature type="transmembrane region" description="Helical" evidence="6">
    <location>
        <begin position="325"/>
        <end position="343"/>
    </location>
</feature>
<evidence type="ECO:0000313" key="7">
    <source>
        <dbReference type="EMBL" id="SIQ38639.1"/>
    </source>
</evidence>
<keyword evidence="2" id="KW-1003">Cell membrane</keyword>
<feature type="transmembrane region" description="Helical" evidence="6">
    <location>
        <begin position="380"/>
        <end position="400"/>
    </location>
</feature>
<evidence type="ECO:0000256" key="3">
    <source>
        <dbReference type="ARBA" id="ARBA00022692"/>
    </source>
</evidence>
<feature type="transmembrane region" description="Helical" evidence="6">
    <location>
        <begin position="147"/>
        <end position="166"/>
    </location>
</feature>
<evidence type="ECO:0000256" key="1">
    <source>
        <dbReference type="ARBA" id="ARBA00004651"/>
    </source>
</evidence>
<dbReference type="PANTHER" id="PTHR30250:SF11">
    <property type="entry name" value="O-ANTIGEN TRANSPORTER-RELATED"/>
    <property type="match status" value="1"/>
</dbReference>
<feature type="transmembrane region" description="Helical" evidence="6">
    <location>
        <begin position="82"/>
        <end position="105"/>
    </location>
</feature>
<evidence type="ECO:0000256" key="6">
    <source>
        <dbReference type="SAM" id="Phobius"/>
    </source>
</evidence>
<keyword evidence="5 6" id="KW-0472">Membrane</keyword>
<dbReference type="InterPro" id="IPR050833">
    <property type="entry name" value="Poly_Biosynth_Transport"/>
</dbReference>
<dbReference type="Proteomes" id="UP000186895">
    <property type="component" value="Unassembled WGS sequence"/>
</dbReference>
<accession>A0A1N6SC47</accession>
<dbReference type="AlphaFoldDB" id="A0A1N6SC47"/>
<dbReference type="GO" id="GO:0005886">
    <property type="term" value="C:plasma membrane"/>
    <property type="evidence" value="ECO:0007669"/>
    <property type="project" value="UniProtKB-SubCell"/>
</dbReference>
<comment type="subcellular location">
    <subcellularLocation>
        <location evidence="1">Cell membrane</location>
        <topology evidence="1">Multi-pass membrane protein</topology>
    </subcellularLocation>
</comment>
<feature type="transmembrane region" description="Helical" evidence="6">
    <location>
        <begin position="355"/>
        <end position="374"/>
    </location>
</feature>
<name>A0A1N6SC47_9GAMM</name>